<dbReference type="PANTHER" id="PTHR15744">
    <property type="entry name" value="BLOM7"/>
    <property type="match status" value="1"/>
</dbReference>
<dbReference type="EMBL" id="LVLJ01001532">
    <property type="protein sequence ID" value="OAE29083.1"/>
    <property type="molecule type" value="Genomic_DNA"/>
</dbReference>
<comment type="caution">
    <text evidence="6">The sequence shown here is derived from an EMBL/GenBank/DDBJ whole genome shotgun (WGS) entry which is preliminary data.</text>
</comment>
<sequence>MGDYGASIGPNLNPWFVPLGLVSAGLCGEHERQPEREEGKGVAVARIWLPPGVRREEVNLPDTHDRRDARNRWRQTLGKIGLMAEETATAATRQRRKRKWDQPAEAVVTAGFLPGLLPFAGAGAFAGMGALHGFSSLVGAYPSLTTPLAVPVAAQHSIAVHQSAAAAVVQKFNQDLMSKGLLPQAKIQDELIAREITINDAEAGVRYKLTKRQTQEEIQVKTGAVVITRGRYRPPNGPVESEKPLYLHISAGVHLKDTAERIRAVDQAAAMVEEMLKQGRHVSASSTVAPTGTVSNGMVPAPFAASIYVGFEADPSFNLMRKIRGPNDQYINHIMNETGATVTLRGRGSGSREVSSGGEEIPQPLHLYITSDNSKSLEDAKVLAENLLQTIRSMPDRHGPGAVAPVSSTYSTTQSSTYQPSGFPGTGLPHVPYGGYHLSGNGSYPPPYVGSQPLYYPPVSAGVAASAVQSSPASSTATDIHTNRVPASKVYAAVPPPVQLLGEQSGSSDSGASQSSSLQDADLKISTDSSVIKVSASAPTSADLSSAVNPSQIASYTAFRTGSTANTAPVQSPQEALRPSSFSPVMMAQAPQPDANVQNILPASTRALQSSYGHSQMSAYSGYSGVYPQASPLQQVAQALQRPPLPVSLKPGLTPGFPVAVSTRSQAGFTQEKLADKQYTQRRKFQEFPVSSTKESSGDEQHGRRGASSSIVLDPKACQETCSSSKSMPPPPDKIMPSLPPQKNCASIPANLAQARASSKETVSLTSPTVKQPEDGHGLKLVEYGEEEEESSENAESPHSSNGITSPSFFPGKPFWAA</sequence>
<proteinExistence type="predicted"/>
<evidence type="ECO:0000313" key="7">
    <source>
        <dbReference type="Proteomes" id="UP000077202"/>
    </source>
</evidence>
<feature type="compositionally biased region" description="Polar residues" evidence="3">
    <location>
        <begin position="756"/>
        <end position="770"/>
    </location>
</feature>
<dbReference type="FunFam" id="3.30.1370.10:FF:000037">
    <property type="entry name" value="KH domain protein"/>
    <property type="match status" value="1"/>
</dbReference>
<name>A0A176W8V3_MARPO</name>
<dbReference type="CDD" id="cd22471">
    <property type="entry name" value="KH-I_RIK_like_rpt1"/>
    <property type="match status" value="1"/>
</dbReference>
<evidence type="ECO:0000256" key="2">
    <source>
        <dbReference type="ARBA" id="ARBA00081001"/>
    </source>
</evidence>
<dbReference type="SUPFAM" id="SSF54791">
    <property type="entry name" value="Eukaryotic type KH-domain (KH-domain type I)"/>
    <property type="match status" value="1"/>
</dbReference>
<keyword evidence="7" id="KW-1185">Reference proteome</keyword>
<gene>
    <name evidence="6" type="ORF">AXG93_1626s1100</name>
</gene>
<dbReference type="GO" id="GO:0005634">
    <property type="term" value="C:nucleus"/>
    <property type="evidence" value="ECO:0007669"/>
    <property type="project" value="InterPro"/>
</dbReference>
<feature type="domain" description="ATP-dependent RNA helicase PRP5/DDX46/KHDC4 KH" evidence="5">
    <location>
        <begin position="192"/>
        <end position="281"/>
    </location>
</feature>
<dbReference type="InterPro" id="IPR055256">
    <property type="entry name" value="KH_1_KHDC4/BBP-like"/>
</dbReference>
<dbReference type="InterPro" id="IPR031121">
    <property type="entry name" value="RIK/BLOM7"/>
</dbReference>
<feature type="compositionally biased region" description="Acidic residues" evidence="3">
    <location>
        <begin position="784"/>
        <end position="793"/>
    </location>
</feature>
<evidence type="ECO:0000259" key="5">
    <source>
        <dbReference type="Pfam" id="PF23469"/>
    </source>
</evidence>
<organism evidence="6 7">
    <name type="scientific">Marchantia polymorpha subsp. ruderalis</name>
    <dbReference type="NCBI Taxonomy" id="1480154"/>
    <lineage>
        <taxon>Eukaryota</taxon>
        <taxon>Viridiplantae</taxon>
        <taxon>Streptophyta</taxon>
        <taxon>Embryophyta</taxon>
        <taxon>Marchantiophyta</taxon>
        <taxon>Marchantiopsida</taxon>
        <taxon>Marchantiidae</taxon>
        <taxon>Marchantiales</taxon>
        <taxon>Marchantiaceae</taxon>
        <taxon>Marchantia</taxon>
    </lineage>
</organism>
<feature type="region of interest" description="Disordered" evidence="3">
    <location>
        <begin position="393"/>
        <end position="421"/>
    </location>
</feature>
<dbReference type="Pfam" id="PF22675">
    <property type="entry name" value="KH-I_KHDC4-BBP"/>
    <property type="match status" value="1"/>
</dbReference>
<feature type="domain" description="KHDC4/BBP-like KH-domain type I" evidence="4">
    <location>
        <begin position="313"/>
        <end position="389"/>
    </location>
</feature>
<feature type="compositionally biased region" description="Pro residues" evidence="3">
    <location>
        <begin position="728"/>
        <end position="740"/>
    </location>
</feature>
<accession>A0A176W8V3</accession>
<reference evidence="6" key="1">
    <citation type="submission" date="2016-03" db="EMBL/GenBank/DDBJ databases">
        <title>Mechanisms controlling the formation of the plant cell surface in tip-growing cells are functionally conserved among land plants.</title>
        <authorList>
            <person name="Honkanen S."/>
            <person name="Jones V.A."/>
            <person name="Morieri G."/>
            <person name="Champion C."/>
            <person name="Hetherington A.J."/>
            <person name="Kelly S."/>
            <person name="Saint-Marcoux D."/>
            <person name="Proust H."/>
            <person name="Prescott H."/>
            <person name="Dolan L."/>
        </authorList>
    </citation>
    <scope>NUCLEOTIDE SEQUENCE [LARGE SCALE GENOMIC DNA]</scope>
    <source>
        <tissue evidence="6">Whole gametophyte</tissue>
    </source>
</reference>
<evidence type="ECO:0000259" key="4">
    <source>
        <dbReference type="Pfam" id="PF22675"/>
    </source>
</evidence>
<dbReference type="Gene3D" id="3.30.1370.10">
    <property type="entry name" value="K Homology domain, type 1"/>
    <property type="match status" value="2"/>
</dbReference>
<evidence type="ECO:0000256" key="3">
    <source>
        <dbReference type="SAM" id="MobiDB-lite"/>
    </source>
</evidence>
<dbReference type="InterPro" id="IPR036612">
    <property type="entry name" value="KH_dom_type_1_sf"/>
</dbReference>
<feature type="region of interest" description="Disordered" evidence="3">
    <location>
        <begin position="673"/>
        <end position="818"/>
    </location>
</feature>
<dbReference type="Proteomes" id="UP000077202">
    <property type="component" value="Unassembled WGS sequence"/>
</dbReference>
<evidence type="ECO:0000313" key="6">
    <source>
        <dbReference type="EMBL" id="OAE29083.1"/>
    </source>
</evidence>
<evidence type="ECO:0000256" key="1">
    <source>
        <dbReference type="ARBA" id="ARBA00070402"/>
    </source>
</evidence>
<dbReference type="Pfam" id="PF23469">
    <property type="entry name" value="KH_12"/>
    <property type="match status" value="1"/>
</dbReference>
<protein>
    <recommendedName>
        <fullName evidence="1">Protein RIK</fullName>
    </recommendedName>
    <alternativeName>
        <fullName evidence="2">Rough sheath 2-interacting KH domain protein</fullName>
    </alternativeName>
</protein>
<dbReference type="InterPro" id="IPR056149">
    <property type="entry name" value="PRP5/DDX46/KHDC4_KH"/>
</dbReference>
<feature type="compositionally biased region" description="Low complexity" evidence="3">
    <location>
        <begin position="407"/>
        <end position="419"/>
    </location>
</feature>
<feature type="compositionally biased region" description="Low complexity" evidence="3">
    <location>
        <begin position="504"/>
        <end position="520"/>
    </location>
</feature>
<dbReference type="GO" id="GO:0003723">
    <property type="term" value="F:RNA binding"/>
    <property type="evidence" value="ECO:0007669"/>
    <property type="project" value="InterPro"/>
</dbReference>
<dbReference type="PANTHER" id="PTHR15744:SF0">
    <property type="entry name" value="KH HOMOLOGY DOMAIN-CONTAINING PROTEIN 4"/>
    <property type="match status" value="1"/>
</dbReference>
<feature type="region of interest" description="Disordered" evidence="3">
    <location>
        <begin position="499"/>
        <end position="521"/>
    </location>
</feature>
<dbReference type="AlphaFoldDB" id="A0A176W8V3"/>